<keyword evidence="2" id="KW-1185">Reference proteome</keyword>
<proteinExistence type="predicted"/>
<dbReference type="Proteomes" id="UP000253083">
    <property type="component" value="Unassembled WGS sequence"/>
</dbReference>
<name>A0A395JHI9_9GAMM</name>
<reference evidence="1 2" key="1">
    <citation type="submission" date="2018-06" db="EMBL/GenBank/DDBJ databases">
        <title>Genomic Encyclopedia of Type Strains, Phase IV (KMG-IV): sequencing the most valuable type-strain genomes for metagenomic binning, comparative biology and taxonomic classification.</title>
        <authorList>
            <person name="Goeker M."/>
        </authorList>
    </citation>
    <scope>NUCLEOTIDE SEQUENCE [LARGE SCALE GENOMIC DNA]</scope>
    <source>
        <strain evidence="1 2">DSM 24032</strain>
    </source>
</reference>
<accession>A0A395JHI9</accession>
<dbReference type="EMBL" id="QNRT01000017">
    <property type="protein sequence ID" value="RBP46605.1"/>
    <property type="molecule type" value="Genomic_DNA"/>
</dbReference>
<organism evidence="1 2">
    <name type="scientific">Arenicella xantha</name>
    <dbReference type="NCBI Taxonomy" id="644221"/>
    <lineage>
        <taxon>Bacteria</taxon>
        <taxon>Pseudomonadati</taxon>
        <taxon>Pseudomonadota</taxon>
        <taxon>Gammaproteobacteria</taxon>
        <taxon>Arenicellales</taxon>
        <taxon>Arenicellaceae</taxon>
        <taxon>Arenicella</taxon>
    </lineage>
</organism>
<evidence type="ECO:0000313" key="1">
    <source>
        <dbReference type="EMBL" id="RBP46605.1"/>
    </source>
</evidence>
<comment type="caution">
    <text evidence="1">The sequence shown here is derived from an EMBL/GenBank/DDBJ whole genome shotgun (WGS) entry which is preliminary data.</text>
</comment>
<dbReference type="RefSeq" id="WP_113956048.1">
    <property type="nucleotide sequence ID" value="NZ_QNRT01000017.1"/>
</dbReference>
<gene>
    <name evidence="1" type="ORF">DFR28_1173</name>
</gene>
<dbReference type="InParanoid" id="A0A395JHI9"/>
<dbReference type="AlphaFoldDB" id="A0A395JHI9"/>
<sequence length="110" mass="12559">MENLNNAIARLRSRLYPEPGFGYGPILDNPSTDIKFEGADLLHELRSLADFILEGTSNKNDIKAKLKSVFKALSERTESLSVNDNFKNDCSDLQSWINEVYFEIDHHNEI</sequence>
<protein>
    <submittedName>
        <fullName evidence="1">Uncharacterized protein</fullName>
    </submittedName>
</protein>
<evidence type="ECO:0000313" key="2">
    <source>
        <dbReference type="Proteomes" id="UP000253083"/>
    </source>
</evidence>